<dbReference type="GO" id="GO:0071424">
    <property type="term" value="F:rRNA (cytosine-N4-)-methyltransferase activity"/>
    <property type="evidence" value="ECO:0007669"/>
    <property type="project" value="TreeGrafter"/>
</dbReference>
<name>A0A3B0V5F4_9ZZZZ</name>
<dbReference type="Pfam" id="PF01795">
    <property type="entry name" value="Methyltransf_5"/>
    <property type="match status" value="1"/>
</dbReference>
<protein>
    <submittedName>
        <fullName evidence="1">16S rRNA (Cytosine(1402)-N(4))-methyltransferase</fullName>
        <ecNumber evidence="1">2.1.1.199</ecNumber>
    </submittedName>
</protein>
<accession>A0A3B0V5F4</accession>
<gene>
    <name evidence="1" type="ORF">MNBD_BACTEROID07-410</name>
</gene>
<dbReference type="EMBL" id="UOET01000085">
    <property type="protein sequence ID" value="VAW27186.1"/>
    <property type="molecule type" value="Genomic_DNA"/>
</dbReference>
<dbReference type="GO" id="GO:0005737">
    <property type="term" value="C:cytoplasm"/>
    <property type="evidence" value="ECO:0007669"/>
    <property type="project" value="TreeGrafter"/>
</dbReference>
<reference evidence="1" key="1">
    <citation type="submission" date="2018-06" db="EMBL/GenBank/DDBJ databases">
        <authorList>
            <person name="Zhirakovskaya E."/>
        </authorList>
    </citation>
    <scope>NUCLEOTIDE SEQUENCE</scope>
</reference>
<dbReference type="EC" id="2.1.1.199" evidence="1"/>
<sequence>MEVLKSFLEQTADVLKPGGRLVVLSYHSLEDRLVKNFIKTGNFEGKIQKDFFGNNLVDFKPVINKAIIPGEEEIIQNSRARSAKLRIAEKIGE</sequence>
<organism evidence="1">
    <name type="scientific">hydrothermal vent metagenome</name>
    <dbReference type="NCBI Taxonomy" id="652676"/>
    <lineage>
        <taxon>unclassified sequences</taxon>
        <taxon>metagenomes</taxon>
        <taxon>ecological metagenomes</taxon>
    </lineage>
</organism>
<dbReference type="PANTHER" id="PTHR11265:SF0">
    <property type="entry name" value="12S RRNA N4-METHYLCYTIDINE METHYLTRANSFERASE"/>
    <property type="match status" value="1"/>
</dbReference>
<keyword evidence="1" id="KW-0808">Transferase</keyword>
<dbReference type="Gene3D" id="3.40.50.150">
    <property type="entry name" value="Vaccinia Virus protein VP39"/>
    <property type="match status" value="1"/>
</dbReference>
<proteinExistence type="predicted"/>
<dbReference type="InterPro" id="IPR002903">
    <property type="entry name" value="RsmH"/>
</dbReference>
<dbReference type="SUPFAM" id="SSF53335">
    <property type="entry name" value="S-adenosyl-L-methionine-dependent methyltransferases"/>
    <property type="match status" value="1"/>
</dbReference>
<evidence type="ECO:0000313" key="1">
    <source>
        <dbReference type="EMBL" id="VAW27186.1"/>
    </source>
</evidence>
<keyword evidence="1" id="KW-0489">Methyltransferase</keyword>
<dbReference type="GO" id="GO:0070475">
    <property type="term" value="P:rRNA base methylation"/>
    <property type="evidence" value="ECO:0007669"/>
    <property type="project" value="TreeGrafter"/>
</dbReference>
<dbReference type="PANTHER" id="PTHR11265">
    <property type="entry name" value="S-ADENOSYL-METHYLTRANSFERASE MRAW"/>
    <property type="match status" value="1"/>
</dbReference>
<dbReference type="InterPro" id="IPR029063">
    <property type="entry name" value="SAM-dependent_MTases_sf"/>
</dbReference>
<dbReference type="AlphaFoldDB" id="A0A3B0V5F4"/>